<evidence type="ECO:0000313" key="9">
    <source>
        <dbReference type="EMBL" id="VWP99890.1"/>
    </source>
</evidence>
<dbReference type="PANTHER" id="PTHR30224">
    <property type="entry name" value="ELECTRON TRANSPORT PROTEIN"/>
    <property type="match status" value="1"/>
</dbReference>
<feature type="domain" description="4Fe-4S ferredoxin-type" evidence="8">
    <location>
        <begin position="243"/>
        <end position="271"/>
    </location>
</feature>
<dbReference type="Gene3D" id="3.30.70.20">
    <property type="match status" value="1"/>
</dbReference>
<protein>
    <submittedName>
        <fullName evidence="9">YccM_1 protein</fullName>
    </submittedName>
</protein>
<dbReference type="GO" id="GO:0005886">
    <property type="term" value="C:plasma membrane"/>
    <property type="evidence" value="ECO:0007669"/>
    <property type="project" value="UniProtKB-SubCell"/>
</dbReference>
<feature type="domain" description="4Fe-4S ferredoxin-type" evidence="8">
    <location>
        <begin position="272"/>
        <end position="300"/>
    </location>
</feature>
<dbReference type="GO" id="GO:0046872">
    <property type="term" value="F:metal ion binding"/>
    <property type="evidence" value="ECO:0007669"/>
    <property type="project" value="UniProtKB-KW"/>
</dbReference>
<keyword evidence="6 7" id="KW-0472">Membrane</keyword>
<evidence type="ECO:0000256" key="3">
    <source>
        <dbReference type="ARBA" id="ARBA00022723"/>
    </source>
</evidence>
<reference evidence="9" key="1">
    <citation type="submission" date="2019-10" db="EMBL/GenBank/DDBJ databases">
        <authorList>
            <person name="Stefani N."/>
            <person name="Schroeckh V."/>
        </authorList>
    </citation>
    <scope>NUCLEOTIDE SEQUENCE</scope>
    <source>
        <strain evidence="9">KI683</strain>
    </source>
</reference>
<keyword evidence="7" id="KW-0812">Transmembrane</keyword>
<evidence type="ECO:0000256" key="5">
    <source>
        <dbReference type="ARBA" id="ARBA00023014"/>
    </source>
</evidence>
<sequence>MAEEKKNPLAAGGQARRAANYRGMTGAMPRPGVKRRNYYCWQLIFILPSRSGIGVRYYETAGSTTFVARPGGIEGWLPIAGLMNLKYSLATGQLPSVHAAAMLLLVAFIVISLLLKKAFCSWLCPVGTLSELIGDLGNKLFGRQFVLPRWLDIPLRGVKYLLLSFFLYIALLMPAQAIHYFMLSPYSVVMDVKMLDFFRHMGTATLISMIVLLIASLFIRHAWCRYLCPYGALMGVVSLLSPFKIRRNAESCIDCGKCAKSCPSRIPVDKLIQVRTVECTGCMTCVESCPVASTLTFSLQKPAANKKAFALSWLVNDATGYGIMFAAIGYAIYAGVWQSPVPEELYQRLIPQVANDLVTKLANKRNITSHG</sequence>
<keyword evidence="5" id="KW-0411">Iron-sulfur</keyword>
<dbReference type="SUPFAM" id="SSF54862">
    <property type="entry name" value="4Fe-4S ferredoxins"/>
    <property type="match status" value="1"/>
</dbReference>
<comment type="subcellular location">
    <subcellularLocation>
        <location evidence="1">Cell membrane</location>
    </subcellularLocation>
</comment>
<accession>A0A5Q4ZZ11</accession>
<evidence type="ECO:0000259" key="8">
    <source>
        <dbReference type="PROSITE" id="PS51379"/>
    </source>
</evidence>
<evidence type="ECO:0000256" key="2">
    <source>
        <dbReference type="ARBA" id="ARBA00022475"/>
    </source>
</evidence>
<keyword evidence="7" id="KW-1133">Transmembrane helix</keyword>
<dbReference type="Pfam" id="PF14697">
    <property type="entry name" value="Fer4_21"/>
    <property type="match status" value="1"/>
</dbReference>
<keyword evidence="4" id="KW-0408">Iron</keyword>
<dbReference type="PANTHER" id="PTHR30224:SF4">
    <property type="entry name" value="ELECTRON TRANSPORT PROTEIN YCCM-RELATED"/>
    <property type="match status" value="1"/>
</dbReference>
<dbReference type="PROSITE" id="PS00198">
    <property type="entry name" value="4FE4S_FER_1"/>
    <property type="match status" value="1"/>
</dbReference>
<feature type="transmembrane region" description="Helical" evidence="7">
    <location>
        <begin position="201"/>
        <end position="219"/>
    </location>
</feature>
<feature type="transmembrane region" description="Helical" evidence="7">
    <location>
        <begin position="160"/>
        <end position="181"/>
    </location>
</feature>
<keyword evidence="3" id="KW-0479">Metal-binding</keyword>
<dbReference type="InterPro" id="IPR017900">
    <property type="entry name" value="4Fe4S_Fe_S_CS"/>
</dbReference>
<proteinExistence type="predicted"/>
<name>A0A5Q4ZZ11_ECOLX</name>
<gene>
    <name evidence="9" type="primary">yccM_1</name>
    <name evidence="9" type="ORF">ECOLIKI683_00014</name>
</gene>
<evidence type="ECO:0000256" key="6">
    <source>
        <dbReference type="ARBA" id="ARBA00023136"/>
    </source>
</evidence>
<dbReference type="InterPro" id="IPR017896">
    <property type="entry name" value="4Fe4S_Fe-S-bd"/>
</dbReference>
<dbReference type="InterPro" id="IPR052378">
    <property type="entry name" value="NosR_regulator"/>
</dbReference>
<evidence type="ECO:0000256" key="4">
    <source>
        <dbReference type="ARBA" id="ARBA00023004"/>
    </source>
</evidence>
<dbReference type="AlphaFoldDB" id="A0A5Q4ZZ11"/>
<feature type="transmembrane region" description="Helical" evidence="7">
    <location>
        <begin position="97"/>
        <end position="115"/>
    </location>
</feature>
<dbReference type="PROSITE" id="PS51379">
    <property type="entry name" value="4FE4S_FER_2"/>
    <property type="match status" value="2"/>
</dbReference>
<dbReference type="Pfam" id="PF12801">
    <property type="entry name" value="Fer4_5"/>
    <property type="match status" value="2"/>
</dbReference>
<dbReference type="GO" id="GO:0051536">
    <property type="term" value="F:iron-sulfur cluster binding"/>
    <property type="evidence" value="ECO:0007669"/>
    <property type="project" value="UniProtKB-KW"/>
</dbReference>
<evidence type="ECO:0000256" key="7">
    <source>
        <dbReference type="SAM" id="Phobius"/>
    </source>
</evidence>
<dbReference type="EMBL" id="LR730400">
    <property type="protein sequence ID" value="VWP99890.1"/>
    <property type="molecule type" value="Genomic_DNA"/>
</dbReference>
<organism evidence="9">
    <name type="scientific">Escherichia coli</name>
    <dbReference type="NCBI Taxonomy" id="562"/>
    <lineage>
        <taxon>Bacteria</taxon>
        <taxon>Pseudomonadati</taxon>
        <taxon>Pseudomonadota</taxon>
        <taxon>Gammaproteobacteria</taxon>
        <taxon>Enterobacterales</taxon>
        <taxon>Enterobacteriaceae</taxon>
        <taxon>Escherichia</taxon>
    </lineage>
</organism>
<keyword evidence="2" id="KW-1003">Cell membrane</keyword>
<evidence type="ECO:0000256" key="1">
    <source>
        <dbReference type="ARBA" id="ARBA00004236"/>
    </source>
</evidence>